<evidence type="ECO:0000256" key="1">
    <source>
        <dbReference type="SAM" id="Phobius"/>
    </source>
</evidence>
<comment type="caution">
    <text evidence="2">The sequence shown here is derived from an EMBL/GenBank/DDBJ whole genome shotgun (WGS) entry which is preliminary data.</text>
</comment>
<dbReference type="PANTHER" id="PTHR23082">
    <property type="entry name" value="TRANSCRIPTION INITIATION FACTOR IIIC TFIIIC , POLYPEPTIDE 3-RELATED"/>
    <property type="match status" value="1"/>
</dbReference>
<proteinExistence type="predicted"/>
<sequence>SWAIRQLLQRPYSFCLIVIVSHFCLLSSRWPFAVAEYIRAHRLLPHDDLICLSLAAAYINFSTSRSVQNRHAVVLRGFTMLNRYLTLRLHSAHMQFIPPHRKTFLEAENAYNLARAYHQLSLFYLSIPLYLKSLQILDTLRDFEKTLESFPVVELTTEAQRGAFVRSLLMDIRQLTL</sequence>
<dbReference type="Proteomes" id="UP000823046">
    <property type="component" value="Unassembled WGS sequence"/>
</dbReference>
<reference evidence="2 3" key="1">
    <citation type="journal article" date="2020" name="bioRxiv">
        <title>Metabolic contributions of an alphaproteobacterial endosymbiont in the apicomplexan Cardiosporidium cionae.</title>
        <authorList>
            <person name="Hunter E.S."/>
            <person name="Paight C.J."/>
            <person name="Lane C.E."/>
        </authorList>
    </citation>
    <scope>NUCLEOTIDE SEQUENCE [LARGE SCALE GENOMIC DNA]</scope>
    <source>
        <strain evidence="2">ESH_2018</strain>
    </source>
</reference>
<dbReference type="InterPro" id="IPR039340">
    <property type="entry name" value="Tfc4/TFIIIC-102/Sfc4"/>
</dbReference>
<keyword evidence="1" id="KW-0812">Transmembrane</keyword>
<gene>
    <name evidence="2" type="primary">GTF3C3</name>
    <name evidence="2" type="ORF">IE077_003477</name>
</gene>
<dbReference type="EMBL" id="JADAQX010000456">
    <property type="protein sequence ID" value="KAF8820174.1"/>
    <property type="molecule type" value="Genomic_DNA"/>
</dbReference>
<protein>
    <submittedName>
        <fullName evidence="2">General transcription factor IIIC polypeptide 3 GTF3C3</fullName>
    </submittedName>
</protein>
<keyword evidence="3" id="KW-1185">Reference proteome</keyword>
<evidence type="ECO:0000313" key="2">
    <source>
        <dbReference type="EMBL" id="KAF8820174.1"/>
    </source>
</evidence>
<keyword evidence="1" id="KW-1133">Transmembrane helix</keyword>
<name>A0ABQ7J880_9APIC</name>
<dbReference type="PANTHER" id="PTHR23082:SF0">
    <property type="entry name" value="GENERAL TRANSCRIPTION FACTOR 3C POLYPEPTIDE 3"/>
    <property type="match status" value="1"/>
</dbReference>
<organism evidence="2 3">
    <name type="scientific">Cardiosporidium cionae</name>
    <dbReference type="NCBI Taxonomy" id="476202"/>
    <lineage>
        <taxon>Eukaryota</taxon>
        <taxon>Sar</taxon>
        <taxon>Alveolata</taxon>
        <taxon>Apicomplexa</taxon>
        <taxon>Aconoidasida</taxon>
        <taxon>Nephromycida</taxon>
        <taxon>Cardiosporidium</taxon>
    </lineage>
</organism>
<feature type="non-terminal residue" evidence="2">
    <location>
        <position position="177"/>
    </location>
</feature>
<feature type="non-terminal residue" evidence="2">
    <location>
        <position position="1"/>
    </location>
</feature>
<accession>A0ABQ7J880</accession>
<feature type="transmembrane region" description="Helical" evidence="1">
    <location>
        <begin position="12"/>
        <end position="32"/>
    </location>
</feature>
<evidence type="ECO:0000313" key="3">
    <source>
        <dbReference type="Proteomes" id="UP000823046"/>
    </source>
</evidence>
<keyword evidence="1" id="KW-0472">Membrane</keyword>